<protein>
    <submittedName>
        <fullName evidence="2">YHS domain-containing protein</fullName>
    </submittedName>
</protein>
<dbReference type="RefSeq" id="WP_066060375.1">
    <property type="nucleotide sequence ID" value="NZ_CP013015.1"/>
</dbReference>
<feature type="domain" description="TRASH" evidence="1">
    <location>
        <begin position="44"/>
        <end position="81"/>
    </location>
</feature>
<dbReference type="InterPro" id="IPR007029">
    <property type="entry name" value="YHS_dom"/>
</dbReference>
<dbReference type="Proteomes" id="UP000070560">
    <property type="component" value="Chromosome"/>
</dbReference>
<sequence length="85" mass="10070">MRLIFYTLVIFAIYWLIRSLLKPKPKKKINSQLPPQIEDELVKDPMCGIYIPKQKAITAKIGGKVYYFCSQRCKEEYTKQQEVKK</sequence>
<evidence type="ECO:0000313" key="3">
    <source>
        <dbReference type="Proteomes" id="UP000070560"/>
    </source>
</evidence>
<dbReference type="SMART" id="SM00746">
    <property type="entry name" value="TRASH"/>
    <property type="match status" value="1"/>
</dbReference>
<dbReference type="EMBL" id="CP013015">
    <property type="protein sequence ID" value="AMM40071.1"/>
    <property type="molecule type" value="Genomic_DNA"/>
</dbReference>
<proteinExistence type="predicted"/>
<dbReference type="AlphaFoldDB" id="A0A7U4QIP3"/>
<dbReference type="Pfam" id="PF04945">
    <property type="entry name" value="YHS"/>
    <property type="match status" value="1"/>
</dbReference>
<name>A0A7U4QIP3_DESA2</name>
<dbReference type="KEGG" id="daw:HS1_000265"/>
<accession>A0A7U4QIP3</accession>
<dbReference type="InterPro" id="IPR011017">
    <property type="entry name" value="TRASH_dom"/>
</dbReference>
<keyword evidence="3" id="KW-1185">Reference proteome</keyword>
<dbReference type="InterPro" id="IPR049708">
    <property type="entry name" value="PP0621-like"/>
</dbReference>
<dbReference type="OrthoDB" id="3078737at2"/>
<evidence type="ECO:0000259" key="1">
    <source>
        <dbReference type="SMART" id="SM00746"/>
    </source>
</evidence>
<evidence type="ECO:0000313" key="2">
    <source>
        <dbReference type="EMBL" id="AMM40071.1"/>
    </source>
</evidence>
<gene>
    <name evidence="2" type="ORF">HS1_000265</name>
</gene>
<reference evidence="2 3" key="1">
    <citation type="submission" date="2015-10" db="EMBL/GenBank/DDBJ databases">
        <title>Candidatus Desulfofervidus auxilii, a hydrogenotrophic sulfate-reducing bacterium involved in the thermophilic anaerobic oxidation of methane.</title>
        <authorList>
            <person name="Krukenberg V."/>
            <person name="Richter M."/>
            <person name="Wegener G."/>
        </authorList>
    </citation>
    <scope>NUCLEOTIDE SEQUENCE [LARGE SCALE GENOMIC DNA]</scope>
    <source>
        <strain evidence="2 3">HS1</strain>
    </source>
</reference>
<dbReference type="NCBIfam" id="NF041023">
    <property type="entry name" value="PP0621_fam"/>
    <property type="match status" value="1"/>
</dbReference>
<organism evidence="2 3">
    <name type="scientific">Desulfofervidus auxilii</name>
    <dbReference type="NCBI Taxonomy" id="1621989"/>
    <lineage>
        <taxon>Bacteria</taxon>
        <taxon>Pseudomonadati</taxon>
        <taxon>Thermodesulfobacteriota</taxon>
        <taxon>Candidatus Desulfofervidia</taxon>
        <taxon>Candidatus Desulfofervidales</taxon>
        <taxon>Candidatus Desulfofervidaceae</taxon>
        <taxon>Candidatus Desulfofervidus</taxon>
    </lineage>
</organism>